<comment type="caution">
    <text evidence="1">The sequence shown here is derived from an EMBL/GenBank/DDBJ whole genome shotgun (WGS) entry which is preliminary data.</text>
</comment>
<protein>
    <submittedName>
        <fullName evidence="1">Uncharacterized protein</fullName>
    </submittedName>
</protein>
<sequence length="137" mass="15682">MKEFKLDNEPKITSGFTIPDGYFDAFSEKLLVQLPEQESKIISIFSSQKIRNFAVAAILILMLSVPIYTKYSTKQEEIDSVTLENYIAYQSNISEEEIVNLLQQEDLDKMKINFNVDDAAIEDALNSNSNLEQYIID</sequence>
<accession>A0ABV5GG92</accession>
<dbReference type="Proteomes" id="UP001589576">
    <property type="component" value="Unassembled WGS sequence"/>
</dbReference>
<dbReference type="RefSeq" id="WP_290285142.1">
    <property type="nucleotide sequence ID" value="NZ_JAUFQN010000019.1"/>
</dbReference>
<evidence type="ECO:0000313" key="2">
    <source>
        <dbReference type="Proteomes" id="UP001589576"/>
    </source>
</evidence>
<organism evidence="1 2">
    <name type="scientific">Flavobacterium paronense</name>
    <dbReference type="NCBI Taxonomy" id="1392775"/>
    <lineage>
        <taxon>Bacteria</taxon>
        <taxon>Pseudomonadati</taxon>
        <taxon>Bacteroidota</taxon>
        <taxon>Flavobacteriia</taxon>
        <taxon>Flavobacteriales</taxon>
        <taxon>Flavobacteriaceae</taxon>
        <taxon>Flavobacterium</taxon>
    </lineage>
</organism>
<name>A0ABV5GG92_9FLAO</name>
<proteinExistence type="predicted"/>
<dbReference type="EMBL" id="JBHMFB010000029">
    <property type="protein sequence ID" value="MFB9090159.1"/>
    <property type="molecule type" value="Genomic_DNA"/>
</dbReference>
<gene>
    <name evidence="1" type="ORF">ACFFUU_11150</name>
</gene>
<keyword evidence="2" id="KW-1185">Reference proteome</keyword>
<reference evidence="1 2" key="1">
    <citation type="submission" date="2024-09" db="EMBL/GenBank/DDBJ databases">
        <authorList>
            <person name="Sun Q."/>
            <person name="Mori K."/>
        </authorList>
    </citation>
    <scope>NUCLEOTIDE SEQUENCE [LARGE SCALE GENOMIC DNA]</scope>
    <source>
        <strain evidence="1 2">CECT 8460</strain>
    </source>
</reference>
<evidence type="ECO:0000313" key="1">
    <source>
        <dbReference type="EMBL" id="MFB9090159.1"/>
    </source>
</evidence>